<dbReference type="OrthoDB" id="1640349at2"/>
<dbReference type="EMBL" id="FODJ01000001">
    <property type="protein sequence ID" value="SEN56492.1"/>
    <property type="molecule type" value="Genomic_DNA"/>
</dbReference>
<evidence type="ECO:0000313" key="3">
    <source>
        <dbReference type="Proteomes" id="UP000199300"/>
    </source>
</evidence>
<feature type="transmembrane region" description="Helical" evidence="1">
    <location>
        <begin position="90"/>
        <end position="110"/>
    </location>
</feature>
<dbReference type="Proteomes" id="UP000199300">
    <property type="component" value="Unassembled WGS sequence"/>
</dbReference>
<dbReference type="AlphaFoldDB" id="A0A1H8HJQ6"/>
<keyword evidence="3" id="KW-1185">Reference proteome</keyword>
<keyword evidence="1" id="KW-0812">Transmembrane</keyword>
<name>A0A1H8HJQ6_9BACI</name>
<reference evidence="2 3" key="1">
    <citation type="submission" date="2016-10" db="EMBL/GenBank/DDBJ databases">
        <authorList>
            <person name="de Groot N.N."/>
        </authorList>
    </citation>
    <scope>NUCLEOTIDE SEQUENCE [LARGE SCALE GENOMIC DNA]</scope>
    <source>
        <strain evidence="2 3">CGMCC 1.10434</strain>
    </source>
</reference>
<dbReference type="RefSeq" id="WP_091494132.1">
    <property type="nucleotide sequence ID" value="NZ_FODJ01000001.1"/>
</dbReference>
<sequence>MRRIKPSRLKGILTVKVYGHYAERFFDLCARHDITVWSIKKLSQLECQGDVYLTDLRKIRKLRRKTRYKLSFINKTGLPFWYKHLKNYRLLLTSLLIGLVAFIYLSQSIWTINITGTSTEMEAKIGQSLADLGVRLGKIKWLIDSPAKIQEQILAEHSNLLWVGIKQSGISYQLEIVEKKQIEPENKTSNLHLYARKDGVISRMFVSKGRPVVEVNDFVRKGQLLVTGELSNREEETDEQPLVNVEAEVFATTWYESRIQIPLSSRSIAETGRNNKKYFLSLANFKLPIWGFFSDSYNAEYVERSIYTPTLFNWKFPVSLLVNEHKETQMYAIKRTENEAIQIGLQQAKNQLLAGLGHDAEVVEEKILQQTIENGKVNIHVYLTVTENIVNTTESIQGD</sequence>
<keyword evidence="1" id="KW-0472">Membrane</keyword>
<accession>A0A1H8HJQ6</accession>
<gene>
    <name evidence="2" type="ORF">SAMN04488134_101368</name>
</gene>
<dbReference type="InterPro" id="IPR010690">
    <property type="entry name" value="YqfD"/>
</dbReference>
<keyword evidence="1" id="KW-1133">Transmembrane helix</keyword>
<dbReference type="PIRSF" id="PIRSF029895">
    <property type="entry name" value="SpoIV"/>
    <property type="match status" value="1"/>
</dbReference>
<proteinExistence type="predicted"/>
<protein>
    <submittedName>
        <fullName evidence="2">Similar to stage IV sporulation protein</fullName>
    </submittedName>
</protein>
<dbReference type="STRING" id="872970.SAMN04488134_101368"/>
<evidence type="ECO:0000256" key="1">
    <source>
        <dbReference type="SAM" id="Phobius"/>
    </source>
</evidence>
<organism evidence="2 3">
    <name type="scientific">Amphibacillus marinus</name>
    <dbReference type="NCBI Taxonomy" id="872970"/>
    <lineage>
        <taxon>Bacteria</taxon>
        <taxon>Bacillati</taxon>
        <taxon>Bacillota</taxon>
        <taxon>Bacilli</taxon>
        <taxon>Bacillales</taxon>
        <taxon>Bacillaceae</taxon>
        <taxon>Amphibacillus</taxon>
    </lineage>
</organism>
<dbReference type="NCBIfam" id="TIGR02876">
    <property type="entry name" value="spore_yqfD"/>
    <property type="match status" value="1"/>
</dbReference>
<evidence type="ECO:0000313" key="2">
    <source>
        <dbReference type="EMBL" id="SEN56492.1"/>
    </source>
</evidence>
<dbReference type="Pfam" id="PF06898">
    <property type="entry name" value="YqfD"/>
    <property type="match status" value="1"/>
</dbReference>